<proteinExistence type="predicted"/>
<evidence type="ECO:0000313" key="2">
    <source>
        <dbReference type="EMBL" id="MBU3853704.1"/>
    </source>
</evidence>
<dbReference type="Pfam" id="PF11810">
    <property type="entry name" value="DUF3332"/>
    <property type="match status" value="1"/>
</dbReference>
<dbReference type="InterPro" id="IPR021768">
    <property type="entry name" value="DUF3332"/>
</dbReference>
<dbReference type="PROSITE" id="PS51257">
    <property type="entry name" value="PROKAR_LIPOPROTEIN"/>
    <property type="match status" value="1"/>
</dbReference>
<keyword evidence="1" id="KW-0472">Membrane</keyword>
<feature type="transmembrane region" description="Helical" evidence="1">
    <location>
        <begin position="48"/>
        <end position="68"/>
    </location>
</feature>
<dbReference type="AlphaFoldDB" id="A0A9E2L6W4"/>
<sequence length="182" mass="20376">MKKKLFLIPCLVLGICMGTTSCMGSFGLLNKFASWNKGATGNKFVNGFIGILLSPAYGFCFLADWFVFNTIEFWTGSQLIAANTTQRMVGSNGDVYLVKSDRNGYTITNETRNDSMQLAFDEQTNEWSSIYNGETRKLFRINEKSNTLTVYTPQGEIVEVSNNEEGMKELQALLNVVPMKVE</sequence>
<reference evidence="2" key="1">
    <citation type="journal article" date="2021" name="PeerJ">
        <title>Extensive microbial diversity within the chicken gut microbiome revealed by metagenomics and culture.</title>
        <authorList>
            <person name="Gilroy R."/>
            <person name="Ravi A."/>
            <person name="Getino M."/>
            <person name="Pursley I."/>
            <person name="Horton D.L."/>
            <person name="Alikhan N.F."/>
            <person name="Baker D."/>
            <person name="Gharbi K."/>
            <person name="Hall N."/>
            <person name="Watson M."/>
            <person name="Adriaenssens E.M."/>
            <person name="Foster-Nyarko E."/>
            <person name="Jarju S."/>
            <person name="Secka A."/>
            <person name="Antonio M."/>
            <person name="Oren A."/>
            <person name="Chaudhuri R.R."/>
            <person name="La Ragione R."/>
            <person name="Hildebrand F."/>
            <person name="Pallen M.J."/>
        </authorList>
    </citation>
    <scope>NUCLEOTIDE SEQUENCE</scope>
    <source>
        <strain evidence="2">G3-2149</strain>
    </source>
</reference>
<organism evidence="2 3">
    <name type="scientific">Candidatus Paraprevotella stercoravium</name>
    <dbReference type="NCBI Taxonomy" id="2838725"/>
    <lineage>
        <taxon>Bacteria</taxon>
        <taxon>Pseudomonadati</taxon>
        <taxon>Bacteroidota</taxon>
        <taxon>Bacteroidia</taxon>
        <taxon>Bacteroidales</taxon>
        <taxon>Prevotellaceae</taxon>
        <taxon>Paraprevotella</taxon>
    </lineage>
</organism>
<dbReference type="Proteomes" id="UP000823865">
    <property type="component" value="Unassembled WGS sequence"/>
</dbReference>
<accession>A0A9E2L6W4</accession>
<name>A0A9E2L6W4_9BACT</name>
<dbReference type="EMBL" id="JAHLFU010000166">
    <property type="protein sequence ID" value="MBU3853704.1"/>
    <property type="molecule type" value="Genomic_DNA"/>
</dbReference>
<evidence type="ECO:0000256" key="1">
    <source>
        <dbReference type="SAM" id="Phobius"/>
    </source>
</evidence>
<evidence type="ECO:0000313" key="3">
    <source>
        <dbReference type="Proteomes" id="UP000823865"/>
    </source>
</evidence>
<keyword evidence="1" id="KW-0812">Transmembrane</keyword>
<keyword evidence="1" id="KW-1133">Transmembrane helix</keyword>
<reference evidence="2" key="2">
    <citation type="submission" date="2021-04" db="EMBL/GenBank/DDBJ databases">
        <authorList>
            <person name="Gilroy R."/>
        </authorList>
    </citation>
    <scope>NUCLEOTIDE SEQUENCE</scope>
    <source>
        <strain evidence="2">G3-2149</strain>
    </source>
</reference>
<comment type="caution">
    <text evidence="2">The sequence shown here is derived from an EMBL/GenBank/DDBJ whole genome shotgun (WGS) entry which is preliminary data.</text>
</comment>
<gene>
    <name evidence="2" type="ORF">H9789_07825</name>
</gene>
<protein>
    <submittedName>
        <fullName evidence="2">DUF3332 domain-containing protein</fullName>
    </submittedName>
</protein>